<reference evidence="1 2" key="1">
    <citation type="journal article" date="2014" name="Genome Announc.">
        <title>Genome Sequences of Three Novel Bacillus cereus Bacteriophages.</title>
        <authorList>
            <person name="Grose J.H."/>
            <person name="Jensen J.D."/>
            <person name="Merrill B.D."/>
            <person name="Fisher J.N."/>
            <person name="Burnett S.H."/>
            <person name="Breakwell D.P."/>
        </authorList>
    </citation>
    <scope>NUCLEOTIDE SEQUENCE [LARGE SCALE GENOMIC DNA]</scope>
</reference>
<evidence type="ECO:0000313" key="1">
    <source>
        <dbReference type="EMBL" id="AGR47112.1"/>
    </source>
</evidence>
<organism evidence="1 2">
    <name type="scientific">Bacillus phage Shanette</name>
    <dbReference type="NCBI Taxonomy" id="1296656"/>
    <lineage>
        <taxon>Viruses</taxon>
        <taxon>Duplodnaviria</taxon>
        <taxon>Heunggongvirae</taxon>
        <taxon>Uroviricota</taxon>
        <taxon>Caudoviricetes</taxon>
        <taxon>Herelleviridae</taxon>
        <taxon>Spounavirinae</taxon>
        <taxon>Siminovitchvirus</taxon>
        <taxon>Siminovitchvirus shanette</taxon>
    </lineage>
</organism>
<sequence>MNRPTDEQIAHMNRRIETEEAKKEMHKALAKLEADSIQKLDRPQPLGKTLNTDLYK</sequence>
<name>S5MTJ2_9CAUD</name>
<proteinExistence type="predicted"/>
<accession>S5MTJ2</accession>
<dbReference type="RefSeq" id="YP_009216001.1">
    <property type="nucleotide sequence ID" value="NC_028983.1"/>
</dbReference>
<dbReference type="GeneID" id="26642346"/>
<dbReference type="EMBL" id="KC595513">
    <property type="protein sequence ID" value="AGR47112.1"/>
    <property type="molecule type" value="Genomic_DNA"/>
</dbReference>
<gene>
    <name evidence="1" type="ORF">SHANETTE_3</name>
</gene>
<keyword evidence="2" id="KW-1185">Reference proteome</keyword>
<evidence type="ECO:0000313" key="2">
    <source>
        <dbReference type="Proteomes" id="UP000015093"/>
    </source>
</evidence>
<dbReference type="KEGG" id="vg:26642346"/>
<protein>
    <submittedName>
        <fullName evidence="1">Uncharacterized protein</fullName>
    </submittedName>
</protein>
<dbReference type="Proteomes" id="UP000015093">
    <property type="component" value="Segment"/>
</dbReference>